<evidence type="ECO:0000256" key="1">
    <source>
        <dbReference type="ARBA" id="ARBA00004141"/>
    </source>
</evidence>
<proteinExistence type="inferred from homology"/>
<feature type="region of interest" description="Disordered" evidence="7">
    <location>
        <begin position="583"/>
        <end position="627"/>
    </location>
</feature>
<evidence type="ECO:0000256" key="5">
    <source>
        <dbReference type="ARBA" id="ARBA00022989"/>
    </source>
</evidence>
<evidence type="ECO:0000256" key="4">
    <source>
        <dbReference type="ARBA" id="ARBA00022692"/>
    </source>
</evidence>
<feature type="transmembrane region" description="Helical" evidence="8">
    <location>
        <begin position="187"/>
        <end position="206"/>
    </location>
</feature>
<comment type="subcellular location">
    <subcellularLocation>
        <location evidence="1">Membrane</location>
        <topology evidence="1">Multi-pass membrane protein</topology>
    </subcellularLocation>
</comment>
<evidence type="ECO:0000256" key="7">
    <source>
        <dbReference type="SAM" id="MobiDB-lite"/>
    </source>
</evidence>
<accession>A0AAD9IF24</accession>
<dbReference type="GO" id="GO:0042907">
    <property type="term" value="F:xanthine transmembrane transporter activity"/>
    <property type="evidence" value="ECO:0007669"/>
    <property type="project" value="TreeGrafter"/>
</dbReference>
<feature type="transmembrane region" description="Helical" evidence="8">
    <location>
        <begin position="491"/>
        <end position="510"/>
    </location>
</feature>
<evidence type="ECO:0000256" key="8">
    <source>
        <dbReference type="SAM" id="Phobius"/>
    </source>
</evidence>
<feature type="transmembrane region" description="Helical" evidence="8">
    <location>
        <begin position="530"/>
        <end position="552"/>
    </location>
</feature>
<dbReference type="InterPro" id="IPR006043">
    <property type="entry name" value="NCS2"/>
</dbReference>
<protein>
    <recommendedName>
        <fullName evidence="11">Uric acid-xanthine permease</fullName>
    </recommendedName>
</protein>
<feature type="transmembrane region" description="Helical" evidence="8">
    <location>
        <begin position="298"/>
        <end position="316"/>
    </location>
</feature>
<evidence type="ECO:0000256" key="2">
    <source>
        <dbReference type="ARBA" id="ARBA00008821"/>
    </source>
</evidence>
<dbReference type="PANTHER" id="PTHR42810">
    <property type="entry name" value="PURINE PERMEASE C1399.01C-RELATED"/>
    <property type="match status" value="1"/>
</dbReference>
<keyword evidence="3" id="KW-0813">Transport</keyword>
<evidence type="ECO:0000256" key="3">
    <source>
        <dbReference type="ARBA" id="ARBA00022448"/>
    </source>
</evidence>
<evidence type="ECO:0000256" key="6">
    <source>
        <dbReference type="ARBA" id="ARBA00023136"/>
    </source>
</evidence>
<dbReference type="EMBL" id="JASFZW010000010">
    <property type="protein sequence ID" value="KAK2076318.1"/>
    <property type="molecule type" value="Genomic_DNA"/>
</dbReference>
<dbReference type="Proteomes" id="UP001255856">
    <property type="component" value="Unassembled WGS sequence"/>
</dbReference>
<dbReference type="GO" id="GO:0005886">
    <property type="term" value="C:plasma membrane"/>
    <property type="evidence" value="ECO:0007669"/>
    <property type="project" value="TreeGrafter"/>
</dbReference>
<feature type="compositionally biased region" description="Basic and acidic residues" evidence="7">
    <location>
        <begin position="618"/>
        <end position="627"/>
    </location>
</feature>
<sequence>MGADLGPRVSMKNPFTGAVDNVKQGRVGTAFREKNYRWLLLGDYDYKYLCTPSNPFNRSKRDPPAFFAKDAWLGLITAIIMGLQHAMAMAGGLITPPLLIANYAANDPELDTAQLNEISQYLVSAALLVASIMTAIQVTGIPLPYNRMWGAGILSVMGISFTTYPIASSTIVTLMKEGHSFRYAYGHVLGSLACVGIWPCIISFLPIKILKRIFPPIVCGVTIVLIGINLTGTGMANWGGGSFCSSNQDGLYIAQSGACTITNTTSGVATTQSQCYINVPVNCAGNGDVMLPFGSGPYVGLGFSVFAFLVLVELFGSPFLRNVAVVLSLLRAPAITFLWVHTFPLGVYGPAILPFIIVFTITSIETVGDVSATEEASFLQTSGPEHNRRTRGALLNDGISGIFSALATSLPLTTFAQNNGIIALTAVASRQAGWACAGWLFIMGLIGKIGGIITTIPNCVLGGMTTFLFANVIASGIKIMITQHLNRRNRFIIACAFAFGIGVTLQPGWATNNLWPEEGLSQGVKGLRDAIILILETGFTIGAAVAIILNLLMPSEKAMVVPELDTPDMSLVGTEPSVLYRPSQNFSENPSLHAKGDGVAKAAESSDEAPAAVPPMSKADDLAADKV</sequence>
<comment type="similarity">
    <text evidence="2">Belongs to the nucleobase:cation symporter-2 (NCS2) (TC 2.A.40) family.</text>
</comment>
<name>A0AAD9IF24_PROWI</name>
<keyword evidence="5 8" id="KW-1133">Transmembrane helix</keyword>
<dbReference type="AlphaFoldDB" id="A0AAD9IF24"/>
<keyword evidence="6 8" id="KW-0472">Membrane</keyword>
<comment type="caution">
    <text evidence="9">The sequence shown here is derived from an EMBL/GenBank/DDBJ whole genome shotgun (WGS) entry which is preliminary data.</text>
</comment>
<feature type="transmembrane region" description="Helical" evidence="8">
    <location>
        <begin position="432"/>
        <end position="454"/>
    </location>
</feature>
<evidence type="ECO:0008006" key="11">
    <source>
        <dbReference type="Google" id="ProtNLM"/>
    </source>
</evidence>
<feature type="transmembrane region" description="Helical" evidence="8">
    <location>
        <begin position="118"/>
        <end position="136"/>
    </location>
</feature>
<gene>
    <name evidence="9" type="ORF">QBZ16_000842</name>
</gene>
<keyword evidence="4 8" id="KW-0812">Transmembrane</keyword>
<organism evidence="9 10">
    <name type="scientific">Prototheca wickerhamii</name>
    <dbReference type="NCBI Taxonomy" id="3111"/>
    <lineage>
        <taxon>Eukaryota</taxon>
        <taxon>Viridiplantae</taxon>
        <taxon>Chlorophyta</taxon>
        <taxon>core chlorophytes</taxon>
        <taxon>Trebouxiophyceae</taxon>
        <taxon>Chlorellales</taxon>
        <taxon>Chlorellaceae</taxon>
        <taxon>Prototheca</taxon>
    </lineage>
</organism>
<feature type="transmembrane region" description="Helical" evidence="8">
    <location>
        <begin position="460"/>
        <end position="479"/>
    </location>
</feature>
<dbReference type="PANTHER" id="PTHR42810:SF2">
    <property type="entry name" value="PURINE PERMEASE C1399.01C-RELATED"/>
    <property type="match status" value="1"/>
</dbReference>
<reference evidence="9" key="1">
    <citation type="submission" date="2021-01" db="EMBL/GenBank/DDBJ databases">
        <authorList>
            <person name="Eckstrom K.M.E."/>
        </authorList>
    </citation>
    <scope>NUCLEOTIDE SEQUENCE</scope>
    <source>
        <strain evidence="9">UVCC 0001</strain>
    </source>
</reference>
<evidence type="ECO:0000313" key="9">
    <source>
        <dbReference type="EMBL" id="KAK2076318.1"/>
    </source>
</evidence>
<keyword evidence="10" id="KW-1185">Reference proteome</keyword>
<feature type="transmembrane region" description="Helical" evidence="8">
    <location>
        <begin position="347"/>
        <end position="364"/>
    </location>
</feature>
<feature type="transmembrane region" description="Helical" evidence="8">
    <location>
        <begin position="213"/>
        <end position="232"/>
    </location>
</feature>
<dbReference type="Pfam" id="PF00860">
    <property type="entry name" value="Xan_ur_permease"/>
    <property type="match status" value="2"/>
</dbReference>
<feature type="transmembrane region" description="Helical" evidence="8">
    <location>
        <begin position="148"/>
        <end position="167"/>
    </location>
</feature>
<evidence type="ECO:0000313" key="10">
    <source>
        <dbReference type="Proteomes" id="UP001255856"/>
    </source>
</evidence>
<feature type="transmembrane region" description="Helical" evidence="8">
    <location>
        <begin position="71"/>
        <end position="98"/>
    </location>
</feature>